<dbReference type="PANTHER" id="PTHR43135:SF3">
    <property type="entry name" value="ALPHA-D-RIBOSE 1-METHYLPHOSPHONATE 5-TRIPHOSPHATE DIPHOSPHATASE"/>
    <property type="match status" value="1"/>
</dbReference>
<name>A0ABS3J2F0_9HYPH</name>
<protein>
    <submittedName>
        <fullName evidence="2">Amidohydrolase family protein</fullName>
    </submittedName>
</protein>
<dbReference type="Gene3D" id="2.30.40.10">
    <property type="entry name" value="Urease, subunit C, domain 1"/>
    <property type="match status" value="1"/>
</dbReference>
<evidence type="ECO:0000259" key="1">
    <source>
        <dbReference type="Pfam" id="PF01979"/>
    </source>
</evidence>
<dbReference type="InterPro" id="IPR051781">
    <property type="entry name" value="Metallo-dep_Hydrolase"/>
</dbReference>
<dbReference type="SUPFAM" id="SSF51338">
    <property type="entry name" value="Composite domain of metallo-dependent hydrolases"/>
    <property type="match status" value="1"/>
</dbReference>
<dbReference type="EMBL" id="JAFMPY010000007">
    <property type="protein sequence ID" value="MBO0903849.1"/>
    <property type="molecule type" value="Genomic_DNA"/>
</dbReference>
<comment type="caution">
    <text evidence="2">The sequence shown here is derived from an EMBL/GenBank/DDBJ whole genome shotgun (WGS) entry which is preliminary data.</text>
</comment>
<sequence>MTNSNKLPSLLLTAAWGLDGPDLVETAPYAVLVENDRIAWTGSPEALPERAASAVRHDLGAATLLPGLIDAHMHTFGMDSLKLGGMDLEREAYRALRAAGELHALLRAGFTTARCLGSSVGPDIARAIAEGHVPGPRLLAAGAFLSATDGTWDTPPLGADHPARAATIADGADAFRRAVRARLRAGADFIKLGLSKGRPGDLNHAWGDDPFAQVATMSLDEVRAATDEAHRNGVLVSAHAIGEAAVRLALDGDVDIVEHGYAITEETRARLVESGRPVVTTLSQLRCHREAYERFGYPEAERAVYDRHWQAMSADFVAGLAAGVRFVLGTDLIGRPTHPLADAAREFAIAVELGMEKTAALRAGTVESARAIGLGGETGQISAGYCADMVAVAGRLDARLAALTAPVFVMRGGVRV</sequence>
<feature type="domain" description="Amidohydrolase-related" evidence="1">
    <location>
        <begin position="63"/>
        <end position="411"/>
    </location>
</feature>
<dbReference type="SUPFAM" id="SSF51556">
    <property type="entry name" value="Metallo-dependent hydrolases"/>
    <property type="match status" value="1"/>
</dbReference>
<dbReference type="InterPro" id="IPR032466">
    <property type="entry name" value="Metal_Hydrolase"/>
</dbReference>
<dbReference type="InterPro" id="IPR006680">
    <property type="entry name" value="Amidohydro-rel"/>
</dbReference>
<dbReference type="Gene3D" id="3.20.20.140">
    <property type="entry name" value="Metal-dependent hydrolases"/>
    <property type="match status" value="1"/>
</dbReference>
<organism evidence="2 3">
    <name type="scientific">Jiella sonneratiae</name>
    <dbReference type="NCBI Taxonomy" id="2816856"/>
    <lineage>
        <taxon>Bacteria</taxon>
        <taxon>Pseudomonadati</taxon>
        <taxon>Pseudomonadota</taxon>
        <taxon>Alphaproteobacteria</taxon>
        <taxon>Hyphomicrobiales</taxon>
        <taxon>Aurantimonadaceae</taxon>
        <taxon>Jiella</taxon>
    </lineage>
</organism>
<proteinExistence type="predicted"/>
<dbReference type="PANTHER" id="PTHR43135">
    <property type="entry name" value="ALPHA-D-RIBOSE 1-METHYLPHOSPHONATE 5-TRIPHOSPHATE DIPHOSPHATASE"/>
    <property type="match status" value="1"/>
</dbReference>
<dbReference type="Proteomes" id="UP000664288">
    <property type="component" value="Unassembled WGS sequence"/>
</dbReference>
<evidence type="ECO:0000313" key="3">
    <source>
        <dbReference type="Proteomes" id="UP000664288"/>
    </source>
</evidence>
<gene>
    <name evidence="2" type="ORF">J1C47_09370</name>
</gene>
<evidence type="ECO:0000313" key="2">
    <source>
        <dbReference type="EMBL" id="MBO0903849.1"/>
    </source>
</evidence>
<dbReference type="InterPro" id="IPR011059">
    <property type="entry name" value="Metal-dep_hydrolase_composite"/>
</dbReference>
<keyword evidence="3" id="KW-1185">Reference proteome</keyword>
<accession>A0ABS3J2F0</accession>
<dbReference type="RefSeq" id="WP_207350478.1">
    <property type="nucleotide sequence ID" value="NZ_JAFMPY010000007.1"/>
</dbReference>
<dbReference type="Pfam" id="PF01979">
    <property type="entry name" value="Amidohydro_1"/>
    <property type="match status" value="1"/>
</dbReference>
<reference evidence="2 3" key="1">
    <citation type="submission" date="2021-03" db="EMBL/GenBank/DDBJ databases">
        <title>Whole genome sequence of Jiella sp. MQZ13P-4.</title>
        <authorList>
            <person name="Tuo L."/>
        </authorList>
    </citation>
    <scope>NUCLEOTIDE SEQUENCE [LARGE SCALE GENOMIC DNA]</scope>
    <source>
        <strain evidence="2 3">MQZ13P-4</strain>
    </source>
</reference>